<evidence type="ECO:0000256" key="2">
    <source>
        <dbReference type="SAM" id="SignalP"/>
    </source>
</evidence>
<dbReference type="Proteomes" id="UP000006753">
    <property type="component" value="Unassembled WGS sequence"/>
</dbReference>
<gene>
    <name evidence="3" type="ORF">MBM_06927</name>
</gene>
<dbReference type="AlphaFoldDB" id="K1WP51"/>
<reference evidence="3 4" key="1">
    <citation type="journal article" date="2012" name="BMC Genomics">
        <title>Sequencing the genome of Marssonina brunnea reveals fungus-poplar co-evolution.</title>
        <authorList>
            <person name="Zhu S."/>
            <person name="Cao Y.-Z."/>
            <person name="Jiang C."/>
            <person name="Tan B.-Y."/>
            <person name="Wang Z."/>
            <person name="Feng S."/>
            <person name="Zhang L."/>
            <person name="Su X.-H."/>
            <person name="Brejova B."/>
            <person name="Vinar T."/>
            <person name="Xu M."/>
            <person name="Wang M.-X."/>
            <person name="Zhang S.-G."/>
            <person name="Huang M.-R."/>
            <person name="Wu R."/>
            <person name="Zhou Y."/>
        </authorList>
    </citation>
    <scope>NUCLEOTIDE SEQUENCE [LARGE SCALE GENOMIC DNA]</scope>
    <source>
        <strain evidence="3 4">MB_m1</strain>
    </source>
</reference>
<dbReference type="OMA" id="ANGHMIM"/>
<dbReference type="Gene3D" id="2.70.50.70">
    <property type="match status" value="1"/>
</dbReference>
<keyword evidence="4" id="KW-1185">Reference proteome</keyword>
<sequence>MRTSTPLLVLFGLAARASAHVKMTSPVPFGASSLNNSPLLADGSDFPCKQRPGVYDAQGASNIWPQGSTQSLAFMGSAVHGGGSCQVSVSYDEAPTASSTWKVIHSIEGGCPQKGVAGNSGDNAAQIIPDTYPFKIPEALPTGTAVMAWTWFNKVGNREMYMNCAPVTITAASAQRRDDDGMEAPRNDTQLGERDTAGFDALPDMFTANIGNGCGTVDSSDVLFPNPGDSEEKDGGNTPNATARPTGGACKKGGAGGGGAAATTGVGPGATPVASSSSPSPTPTNAAGGPGGVAGLPGGVFATTRPPAARRAREPPTWRAAPARSRACGSASTAGCRSSSARAGPGRWSSRSRGARIAPSGNRPPSASARRSAPSASRASTSGAITLITSTGRSTAPGPESLMRRCDPGNKTRDFSFGILKRRGREKRQWIFDESRLSLCILTVLLHPDRAIVLPV</sequence>
<feature type="region of interest" description="Disordered" evidence="1">
    <location>
        <begin position="173"/>
        <end position="196"/>
    </location>
</feature>
<feature type="compositionally biased region" description="Gly residues" evidence="1">
    <location>
        <begin position="288"/>
        <end position="298"/>
    </location>
</feature>
<dbReference type="HOGENOM" id="CLU_032571_1_0_1"/>
<feature type="region of interest" description="Disordered" evidence="1">
    <location>
        <begin position="219"/>
        <end position="400"/>
    </location>
</feature>
<feature type="compositionally biased region" description="Low complexity" evidence="1">
    <location>
        <begin position="261"/>
        <end position="287"/>
    </location>
</feature>
<keyword evidence="2" id="KW-0732">Signal</keyword>
<evidence type="ECO:0000313" key="3">
    <source>
        <dbReference type="EMBL" id="EKD14716.1"/>
    </source>
</evidence>
<name>K1WP51_MARBU</name>
<proteinExistence type="predicted"/>
<dbReference type="eggNOG" id="ENOG502S005">
    <property type="taxonomic scope" value="Eukaryota"/>
</dbReference>
<feature type="signal peptide" evidence="2">
    <location>
        <begin position="1"/>
        <end position="19"/>
    </location>
</feature>
<feature type="compositionally biased region" description="Gly residues" evidence="1">
    <location>
        <begin position="250"/>
        <end position="260"/>
    </location>
</feature>
<dbReference type="PANTHER" id="PTHR36182:SF2">
    <property type="entry name" value="LYTIC POLYSACCHARIDE MONOOXYGENASE"/>
    <property type="match status" value="1"/>
</dbReference>
<feature type="compositionally biased region" description="Low complexity" evidence="1">
    <location>
        <begin position="299"/>
        <end position="310"/>
    </location>
</feature>
<accession>K1WP51</accession>
<dbReference type="PANTHER" id="PTHR36182">
    <property type="entry name" value="PROTEIN, PUTATIVE (AFU_ORTHOLOGUE AFUA_6G10930)-RELATED"/>
    <property type="match status" value="1"/>
</dbReference>
<feature type="chain" id="PRO_5003852643" description="Lytic polysaccharide monooxygenase" evidence="2">
    <location>
        <begin position="20"/>
        <end position="456"/>
    </location>
</feature>
<protein>
    <recommendedName>
        <fullName evidence="5">Lytic polysaccharide monooxygenase</fullName>
    </recommendedName>
</protein>
<dbReference type="EMBL" id="JH921444">
    <property type="protein sequence ID" value="EKD14716.1"/>
    <property type="molecule type" value="Genomic_DNA"/>
</dbReference>
<evidence type="ECO:0008006" key="5">
    <source>
        <dbReference type="Google" id="ProtNLM"/>
    </source>
</evidence>
<feature type="compositionally biased region" description="Basic and acidic residues" evidence="1">
    <location>
        <begin position="175"/>
        <end position="196"/>
    </location>
</feature>
<evidence type="ECO:0000256" key="1">
    <source>
        <dbReference type="SAM" id="MobiDB-lite"/>
    </source>
</evidence>
<dbReference type="KEGG" id="mbe:MBM_06927"/>
<dbReference type="InParanoid" id="K1WP51"/>
<organism evidence="3 4">
    <name type="scientific">Marssonina brunnea f. sp. multigermtubi (strain MB_m1)</name>
    <name type="common">Marssonina leaf spot fungus</name>
    <dbReference type="NCBI Taxonomy" id="1072389"/>
    <lineage>
        <taxon>Eukaryota</taxon>
        <taxon>Fungi</taxon>
        <taxon>Dikarya</taxon>
        <taxon>Ascomycota</taxon>
        <taxon>Pezizomycotina</taxon>
        <taxon>Leotiomycetes</taxon>
        <taxon>Helotiales</taxon>
        <taxon>Drepanopezizaceae</taxon>
        <taxon>Drepanopeziza</taxon>
    </lineage>
</organism>
<dbReference type="STRING" id="1072389.K1WP51"/>
<dbReference type="OrthoDB" id="2342176at2759"/>
<evidence type="ECO:0000313" key="4">
    <source>
        <dbReference type="Proteomes" id="UP000006753"/>
    </source>
</evidence>
<feature type="compositionally biased region" description="Polar residues" evidence="1">
    <location>
        <begin position="330"/>
        <end position="341"/>
    </location>
</feature>
<feature type="compositionally biased region" description="Low complexity" evidence="1">
    <location>
        <begin position="358"/>
        <end position="384"/>
    </location>
</feature>